<dbReference type="Proteomes" id="UP000026915">
    <property type="component" value="Chromosome 1"/>
</dbReference>
<evidence type="ECO:0000313" key="1">
    <source>
        <dbReference type="EMBL" id="EOX94017.1"/>
    </source>
</evidence>
<dbReference type="AlphaFoldDB" id="A0A061DNK5"/>
<keyword evidence="2" id="KW-1185">Reference proteome</keyword>
<dbReference type="InParanoid" id="A0A061DNK5"/>
<accession>A0A061DNK5</accession>
<sequence>MLRWVCQDSWAKRRRYQIPATCPCYSDVTLTSYSSNQDQPKLPNLFPFHRMPCLQRCDSSPTILTKVGTF</sequence>
<dbReference type="EMBL" id="CM001879">
    <property type="protein sequence ID" value="EOX94017.1"/>
    <property type="molecule type" value="Genomic_DNA"/>
</dbReference>
<protein>
    <submittedName>
        <fullName evidence="1">Uncharacterized protein</fullName>
    </submittedName>
</protein>
<gene>
    <name evidence="1" type="ORF">TCM_003060</name>
</gene>
<dbReference type="Gramene" id="EOX94017">
    <property type="protein sequence ID" value="EOX94017"/>
    <property type="gene ID" value="TCM_003060"/>
</dbReference>
<evidence type="ECO:0000313" key="2">
    <source>
        <dbReference type="Proteomes" id="UP000026915"/>
    </source>
</evidence>
<name>A0A061DNK5_THECC</name>
<reference evidence="1 2" key="1">
    <citation type="journal article" date="2013" name="Genome Biol.">
        <title>The genome sequence of the most widely cultivated cacao type and its use to identify candidate genes regulating pod color.</title>
        <authorList>
            <person name="Motamayor J.C."/>
            <person name="Mockaitis K."/>
            <person name="Schmutz J."/>
            <person name="Haiminen N."/>
            <person name="Iii D.L."/>
            <person name="Cornejo O."/>
            <person name="Findley S.D."/>
            <person name="Zheng P."/>
            <person name="Utro F."/>
            <person name="Royaert S."/>
            <person name="Saski C."/>
            <person name="Jenkins J."/>
            <person name="Podicheti R."/>
            <person name="Zhao M."/>
            <person name="Scheffler B.E."/>
            <person name="Stack J.C."/>
            <person name="Feltus F.A."/>
            <person name="Mustiga G.M."/>
            <person name="Amores F."/>
            <person name="Phillips W."/>
            <person name="Marelli J.P."/>
            <person name="May G.D."/>
            <person name="Shapiro H."/>
            <person name="Ma J."/>
            <person name="Bustamante C.D."/>
            <person name="Schnell R.J."/>
            <person name="Main D."/>
            <person name="Gilbert D."/>
            <person name="Parida L."/>
            <person name="Kuhn D.N."/>
        </authorList>
    </citation>
    <scope>NUCLEOTIDE SEQUENCE [LARGE SCALE GENOMIC DNA]</scope>
    <source>
        <strain evidence="2">cv. Matina 1-6</strain>
    </source>
</reference>
<organism evidence="1 2">
    <name type="scientific">Theobroma cacao</name>
    <name type="common">Cacao</name>
    <name type="synonym">Cocoa</name>
    <dbReference type="NCBI Taxonomy" id="3641"/>
    <lineage>
        <taxon>Eukaryota</taxon>
        <taxon>Viridiplantae</taxon>
        <taxon>Streptophyta</taxon>
        <taxon>Embryophyta</taxon>
        <taxon>Tracheophyta</taxon>
        <taxon>Spermatophyta</taxon>
        <taxon>Magnoliopsida</taxon>
        <taxon>eudicotyledons</taxon>
        <taxon>Gunneridae</taxon>
        <taxon>Pentapetalae</taxon>
        <taxon>rosids</taxon>
        <taxon>malvids</taxon>
        <taxon>Malvales</taxon>
        <taxon>Malvaceae</taxon>
        <taxon>Byttnerioideae</taxon>
        <taxon>Theobroma</taxon>
    </lineage>
</organism>
<proteinExistence type="predicted"/>
<dbReference type="HOGENOM" id="CLU_2762929_0_0_1"/>